<reference evidence="2 3" key="1">
    <citation type="submission" date="2024-09" db="EMBL/GenBank/DDBJ databases">
        <authorList>
            <person name="Sun Q."/>
            <person name="Mori K."/>
        </authorList>
    </citation>
    <scope>NUCLEOTIDE SEQUENCE [LARGE SCALE GENOMIC DNA]</scope>
    <source>
        <strain evidence="2 3">JCM 3307</strain>
    </source>
</reference>
<protein>
    <submittedName>
        <fullName evidence="2">Toll/interleukin-1 receptor domain-containing protein</fullName>
    </submittedName>
</protein>
<dbReference type="Pfam" id="PF13676">
    <property type="entry name" value="TIR_2"/>
    <property type="match status" value="1"/>
</dbReference>
<evidence type="ECO:0000259" key="1">
    <source>
        <dbReference type="PROSITE" id="PS50104"/>
    </source>
</evidence>
<dbReference type="InterPro" id="IPR000157">
    <property type="entry name" value="TIR_dom"/>
</dbReference>
<dbReference type="Gene3D" id="3.40.50.10140">
    <property type="entry name" value="Toll/interleukin-1 receptor homology (TIR) domain"/>
    <property type="match status" value="1"/>
</dbReference>
<gene>
    <name evidence="2" type="ORF">ACFFTR_36740</name>
</gene>
<accession>A0ABV5MIJ7</accession>
<feature type="domain" description="TIR" evidence="1">
    <location>
        <begin position="27"/>
        <end position="177"/>
    </location>
</feature>
<dbReference type="PROSITE" id="PS50104">
    <property type="entry name" value="TIR"/>
    <property type="match status" value="1"/>
</dbReference>
<organism evidence="2 3">
    <name type="scientific">Dactylosporangium vinaceum</name>
    <dbReference type="NCBI Taxonomy" id="53362"/>
    <lineage>
        <taxon>Bacteria</taxon>
        <taxon>Bacillati</taxon>
        <taxon>Actinomycetota</taxon>
        <taxon>Actinomycetes</taxon>
        <taxon>Micromonosporales</taxon>
        <taxon>Micromonosporaceae</taxon>
        <taxon>Dactylosporangium</taxon>
    </lineage>
</organism>
<evidence type="ECO:0000313" key="2">
    <source>
        <dbReference type="EMBL" id="MFB9448666.1"/>
    </source>
</evidence>
<evidence type="ECO:0000313" key="3">
    <source>
        <dbReference type="Proteomes" id="UP001589608"/>
    </source>
</evidence>
<dbReference type="SUPFAM" id="SSF52200">
    <property type="entry name" value="Toll/Interleukin receptor TIR domain"/>
    <property type="match status" value="1"/>
</dbReference>
<proteinExistence type="predicted"/>
<name>A0ABV5MIJ7_9ACTN</name>
<keyword evidence="2" id="KW-0675">Receptor</keyword>
<sequence>MSGLLSVRAAVGRAVRRPSGRREGRASMTRVFISYRADDDSFATVHLDQRLAARFGAGNVFRDSRHLRPGADFEPKLWRNLAGSSVVVAVIGPRWLTGGGTDNRLLRPADFVRRELEFALELRLPIVPLLLGDVAMPAARDLPESLRNLVNHQFRRLHPRNAEATVQQFVDELDDAYGDQPPTRPGTVAVVLASAPPPAGLSNLVRKATADSGLAAALVEQTAVGVHVIQPDGAKAAAMAGDFVRVLTDALHGQPDLGRLRVALHFGDVAPTPDDTVLAARHLANEPLLDDVLRATPGARIALIASDDFYQTAVRPGRHGVDRSAFARVHIAGRDAWVQAPGFPHPRGLHAASEPSAPPVATGVTNNVETVHGDLVMGDKIGHDKNVYRSGR</sequence>
<dbReference type="RefSeq" id="WP_380030456.1">
    <property type="nucleotide sequence ID" value="NZ_JBHMCA010000058.1"/>
</dbReference>
<dbReference type="Proteomes" id="UP001589608">
    <property type="component" value="Unassembled WGS sequence"/>
</dbReference>
<dbReference type="InterPro" id="IPR035897">
    <property type="entry name" value="Toll_tir_struct_dom_sf"/>
</dbReference>
<dbReference type="EMBL" id="JBHMCA010000058">
    <property type="protein sequence ID" value="MFB9448666.1"/>
    <property type="molecule type" value="Genomic_DNA"/>
</dbReference>
<keyword evidence="3" id="KW-1185">Reference proteome</keyword>
<comment type="caution">
    <text evidence="2">The sequence shown here is derived from an EMBL/GenBank/DDBJ whole genome shotgun (WGS) entry which is preliminary data.</text>
</comment>